<dbReference type="EMBL" id="JASSVS010000001">
    <property type="protein sequence ID" value="MDL0429872.1"/>
    <property type="molecule type" value="Genomic_DNA"/>
</dbReference>
<evidence type="ECO:0000313" key="2">
    <source>
        <dbReference type="EMBL" id="MDL0429872.1"/>
    </source>
</evidence>
<organism evidence="2 3">
    <name type="scientific">Marinobacter azerbaijanicus</name>
    <dbReference type="NCBI Taxonomy" id="3050455"/>
    <lineage>
        <taxon>Bacteria</taxon>
        <taxon>Pseudomonadati</taxon>
        <taxon>Pseudomonadota</taxon>
        <taxon>Gammaproteobacteria</taxon>
        <taxon>Pseudomonadales</taxon>
        <taxon>Marinobacteraceae</taxon>
        <taxon>Marinobacter</taxon>
    </lineage>
</organism>
<keyword evidence="1" id="KW-1133">Transmembrane helix</keyword>
<feature type="transmembrane region" description="Helical" evidence="1">
    <location>
        <begin position="6"/>
        <end position="26"/>
    </location>
</feature>
<dbReference type="Pfam" id="PF05545">
    <property type="entry name" value="FixQ"/>
    <property type="match status" value="1"/>
</dbReference>
<dbReference type="CDD" id="cd01324">
    <property type="entry name" value="cbb3_Oxidase_CcoQ"/>
    <property type="match status" value="1"/>
</dbReference>
<protein>
    <submittedName>
        <fullName evidence="2">Cbb3-type cytochrome c oxidase subunit 3</fullName>
    </submittedName>
</protein>
<dbReference type="InterPro" id="IPR008621">
    <property type="entry name" value="Cbb3-typ_cyt_oxidase_comp"/>
</dbReference>
<reference evidence="2 3" key="1">
    <citation type="submission" date="2023-06" db="EMBL/GenBank/DDBJ databases">
        <title>Marinobacter azerbaijanicus a moderately halophilic, isolated from Urmia Lake in Azerbaijan region of Iran.</title>
        <authorList>
            <person name="Sanchez-Porro C."/>
            <person name="Aghdam E.M."/>
            <person name="Saheb S.M."/>
            <person name="Tarhriz V."/>
            <person name="Kazemi E."/>
            <person name="Ammozegar M.A."/>
            <person name="Ventosa A."/>
            <person name="Hejazi M.S."/>
        </authorList>
    </citation>
    <scope>NUCLEOTIDE SEQUENCE [LARGE SCALE GENOMIC DNA]</scope>
    <source>
        <strain evidence="2 3">TBZ242</strain>
    </source>
</reference>
<dbReference type="Proteomes" id="UP001227964">
    <property type="component" value="Unassembled WGS sequence"/>
</dbReference>
<evidence type="ECO:0000313" key="3">
    <source>
        <dbReference type="Proteomes" id="UP001227964"/>
    </source>
</evidence>
<keyword evidence="1" id="KW-0812">Transmembrane</keyword>
<sequence length="61" mass="7320">MDLNELRGIQTLVIMAMFFGIIWWAFSKHRKKANEEAAHLPFDDDEVEKRTLEQEKTEKKR</sequence>
<proteinExistence type="predicted"/>
<evidence type="ECO:0000256" key="1">
    <source>
        <dbReference type="SAM" id="Phobius"/>
    </source>
</evidence>
<keyword evidence="3" id="KW-1185">Reference proteome</keyword>
<gene>
    <name evidence="2" type="ORF">QPM17_01940</name>
</gene>
<keyword evidence="1" id="KW-0472">Membrane</keyword>
<accession>A0ABT7I6W1</accession>
<comment type="caution">
    <text evidence="2">The sequence shown here is derived from an EMBL/GenBank/DDBJ whole genome shotgun (WGS) entry which is preliminary data.</text>
</comment>
<name>A0ABT7I6W1_9GAMM</name>
<dbReference type="RefSeq" id="WP_285388336.1">
    <property type="nucleotide sequence ID" value="NZ_JASSVS010000001.1"/>
</dbReference>